<organism evidence="2 3">
    <name type="scientific">Lepraria neglecta</name>
    <dbReference type="NCBI Taxonomy" id="209136"/>
    <lineage>
        <taxon>Eukaryota</taxon>
        <taxon>Fungi</taxon>
        <taxon>Dikarya</taxon>
        <taxon>Ascomycota</taxon>
        <taxon>Pezizomycotina</taxon>
        <taxon>Lecanoromycetes</taxon>
        <taxon>OSLEUM clade</taxon>
        <taxon>Lecanoromycetidae</taxon>
        <taxon>Lecanorales</taxon>
        <taxon>Lecanorineae</taxon>
        <taxon>Stereocaulaceae</taxon>
        <taxon>Lepraria</taxon>
    </lineage>
</organism>
<evidence type="ECO:0000256" key="1">
    <source>
        <dbReference type="ARBA" id="ARBA00023002"/>
    </source>
</evidence>
<dbReference type="GO" id="GO:0016491">
    <property type="term" value="F:oxidoreductase activity"/>
    <property type="evidence" value="ECO:0007669"/>
    <property type="project" value="UniProtKB-KW"/>
</dbReference>
<dbReference type="SUPFAM" id="SSF51735">
    <property type="entry name" value="NAD(P)-binding Rossmann-fold domains"/>
    <property type="match status" value="1"/>
</dbReference>
<accession>A0AAD9ZHA5</accession>
<sequence>MISLSDVKSSNSLISSTLPPGLVAVFVGATSGIGEITLKKFAEYSRQPRAYFIGRSQDAADRIVAECKALNPAGEYIFMKADVSLIRVVDEVCKEISVKEKVVNMLFLSVGVPSIDRSQTPEHLHLLAALNYYSRIRFITNLLPLLQHAPSLRRIVTVGGGGHEGPLDPTDFSALRVPLLGLRGHLSTLISLGLEAVARTAPEVSFVHDYPGTVKTALLSRAEGVSGVLLRMYVSILGRWVCVPVEESGERHLYLATSARFPPVRGGSAAVRLGAGVGVALGTTGETGSGVYSVGWDCESTSRAVRELLAGLREKGMVEEVWRHTEGEFNRITELDGG</sequence>
<dbReference type="InterPro" id="IPR052228">
    <property type="entry name" value="Sec_Metab_Biosynth_Oxidored"/>
</dbReference>
<name>A0AAD9ZHA5_9LECA</name>
<dbReference type="Gene3D" id="3.40.50.720">
    <property type="entry name" value="NAD(P)-binding Rossmann-like Domain"/>
    <property type="match status" value="1"/>
</dbReference>
<keyword evidence="3" id="KW-1185">Reference proteome</keyword>
<comment type="caution">
    <text evidence="2">The sequence shown here is derived from an EMBL/GenBank/DDBJ whole genome shotgun (WGS) entry which is preliminary data.</text>
</comment>
<evidence type="ECO:0000313" key="2">
    <source>
        <dbReference type="EMBL" id="KAK3178683.1"/>
    </source>
</evidence>
<dbReference type="PANTHER" id="PTHR47534">
    <property type="entry name" value="YALI0E05731P"/>
    <property type="match status" value="1"/>
</dbReference>
<reference evidence="2" key="1">
    <citation type="submission" date="2022-11" db="EMBL/GenBank/DDBJ databases">
        <title>Chromosomal genome sequence assembly and mating type (MAT) locus characterization of the leprose asexual lichenized fungus Lepraria neglecta (Nyl.) Erichsen.</title>
        <authorList>
            <person name="Allen J.L."/>
            <person name="Pfeffer B."/>
        </authorList>
    </citation>
    <scope>NUCLEOTIDE SEQUENCE</scope>
    <source>
        <strain evidence="2">Allen 5258</strain>
    </source>
</reference>
<proteinExistence type="predicted"/>
<dbReference type="PANTHER" id="PTHR47534:SF3">
    <property type="entry name" value="ALCOHOL DEHYDROGENASE-LIKE C-TERMINAL DOMAIN-CONTAINING PROTEIN"/>
    <property type="match status" value="1"/>
</dbReference>
<evidence type="ECO:0000313" key="3">
    <source>
        <dbReference type="Proteomes" id="UP001276659"/>
    </source>
</evidence>
<dbReference type="AlphaFoldDB" id="A0AAD9ZHA5"/>
<dbReference type="EMBL" id="JASNWA010000003">
    <property type="protein sequence ID" value="KAK3178683.1"/>
    <property type="molecule type" value="Genomic_DNA"/>
</dbReference>
<dbReference type="InterPro" id="IPR036291">
    <property type="entry name" value="NAD(P)-bd_dom_sf"/>
</dbReference>
<protein>
    <recommendedName>
        <fullName evidence="4">NAD(P)-binding protein</fullName>
    </recommendedName>
</protein>
<dbReference type="InterPro" id="IPR002347">
    <property type="entry name" value="SDR_fam"/>
</dbReference>
<gene>
    <name evidence="2" type="ORF">OEA41_000820</name>
</gene>
<evidence type="ECO:0008006" key="4">
    <source>
        <dbReference type="Google" id="ProtNLM"/>
    </source>
</evidence>
<dbReference type="Pfam" id="PF00106">
    <property type="entry name" value="adh_short"/>
    <property type="match status" value="1"/>
</dbReference>
<dbReference type="Proteomes" id="UP001276659">
    <property type="component" value="Unassembled WGS sequence"/>
</dbReference>
<keyword evidence="1" id="KW-0560">Oxidoreductase</keyword>